<dbReference type="EMBL" id="LJAM02000232">
    <property type="protein sequence ID" value="RAP70934.1"/>
    <property type="molecule type" value="Genomic_DNA"/>
</dbReference>
<name>A0A328TT46_9GAMM</name>
<proteinExistence type="predicted"/>
<accession>A0A328TT46</accession>
<comment type="caution">
    <text evidence="1">The sequence shown here is derived from an EMBL/GenBank/DDBJ whole genome shotgun (WGS) entry which is preliminary data.</text>
</comment>
<dbReference type="Proteomes" id="UP000244334">
    <property type="component" value="Unassembled WGS sequence"/>
</dbReference>
<evidence type="ECO:0000313" key="2">
    <source>
        <dbReference type="Proteomes" id="UP000244334"/>
    </source>
</evidence>
<reference evidence="1" key="1">
    <citation type="submission" date="2018-04" db="EMBL/GenBank/DDBJ databases">
        <title>Genomes of the Obligate Erwinia dacicola and Facultative Enterobacter sp. OLF Endosymbionts of the Olive Fruit fly, Bactrocera oleae.</title>
        <authorList>
            <person name="Estes A.M."/>
            <person name="Hearn D.J."/>
            <person name="Agarwal S."/>
            <person name="Pierson E.A."/>
            <person name="Dunning-Hotopp J.C."/>
        </authorList>
    </citation>
    <scope>NUCLEOTIDE SEQUENCE [LARGE SCALE GENOMIC DNA]</scope>
    <source>
        <strain evidence="1">Oroville</strain>
    </source>
</reference>
<gene>
    <name evidence="1" type="ORF">ACZ87_02264</name>
</gene>
<protein>
    <submittedName>
        <fullName evidence="1">Uncharacterized protein</fullName>
    </submittedName>
</protein>
<keyword evidence="2" id="KW-1185">Reference proteome</keyword>
<organism evidence="1 2">
    <name type="scientific">Candidatus Erwinia dacicola</name>
    <dbReference type="NCBI Taxonomy" id="252393"/>
    <lineage>
        <taxon>Bacteria</taxon>
        <taxon>Pseudomonadati</taxon>
        <taxon>Pseudomonadota</taxon>
        <taxon>Gammaproteobacteria</taxon>
        <taxon>Enterobacterales</taxon>
        <taxon>Erwiniaceae</taxon>
        <taxon>Erwinia</taxon>
    </lineage>
</organism>
<dbReference type="AlphaFoldDB" id="A0A328TT46"/>
<sequence>MNLHHLDGPDPAGQRDLNELLNRLVTLLLTGYTTDEQLISLLSNMQLRCSNS</sequence>
<dbReference type="RefSeq" id="WP_167566756.1">
    <property type="nucleotide sequence ID" value="NZ_LJAM02000232.1"/>
</dbReference>
<evidence type="ECO:0000313" key="1">
    <source>
        <dbReference type="EMBL" id="RAP70934.1"/>
    </source>
</evidence>